<reference evidence="2 3" key="1">
    <citation type="submission" date="2017-06" db="EMBL/GenBank/DDBJ databases">
        <title>A platform for efficient transgenesis in Macrostomum lignano, a flatworm model organism for stem cell research.</title>
        <authorList>
            <person name="Berezikov E."/>
        </authorList>
    </citation>
    <scope>NUCLEOTIDE SEQUENCE [LARGE SCALE GENOMIC DNA]</scope>
    <source>
        <strain evidence="2">DV1</strain>
        <tissue evidence="2">Whole organism</tissue>
    </source>
</reference>
<gene>
    <name evidence="2" type="ORF">BOX15_Mlig014208g1</name>
</gene>
<feature type="compositionally biased region" description="Polar residues" evidence="1">
    <location>
        <begin position="202"/>
        <end position="216"/>
    </location>
</feature>
<name>A0A267G7Q7_9PLAT</name>
<evidence type="ECO:0000256" key="1">
    <source>
        <dbReference type="SAM" id="MobiDB-lite"/>
    </source>
</evidence>
<organism evidence="2 3">
    <name type="scientific">Macrostomum lignano</name>
    <dbReference type="NCBI Taxonomy" id="282301"/>
    <lineage>
        <taxon>Eukaryota</taxon>
        <taxon>Metazoa</taxon>
        <taxon>Spiralia</taxon>
        <taxon>Lophotrochozoa</taxon>
        <taxon>Platyhelminthes</taxon>
        <taxon>Rhabditophora</taxon>
        <taxon>Macrostomorpha</taxon>
        <taxon>Macrostomida</taxon>
        <taxon>Macrostomidae</taxon>
        <taxon>Macrostomum</taxon>
    </lineage>
</organism>
<feature type="region of interest" description="Disordered" evidence="1">
    <location>
        <begin position="80"/>
        <end position="141"/>
    </location>
</feature>
<sequence length="275" mass="29831">MSESQTFIEQWDDEGTEDKAELLDELILVQAGDVGKLNVNEVMLRYFENRRKLGCDSWDNDNQALRQLFSASSRVPRVRHFPGSAGRVVGRPKVPAGGSGGVSGASRRPLAQQQPLRLLDDSGSRQKQTKPAGGSSDATHQLAQHMIASEDTYEGIEKELMALSERLVEQSLSQAVYNSAVHQLAVRLVRRALDRASEHLGSRNSSDLEGSSSSKAGDNDSARIDAIAQELARNTRGGDPRELTFTSDRAASVAEGLLDQVMADAAQVVSKDDQS</sequence>
<protein>
    <submittedName>
        <fullName evidence="2">Uncharacterized protein</fullName>
    </submittedName>
</protein>
<dbReference type="AlphaFoldDB" id="A0A267G7Q7"/>
<evidence type="ECO:0000313" key="2">
    <source>
        <dbReference type="EMBL" id="PAA82058.1"/>
    </source>
</evidence>
<keyword evidence="3" id="KW-1185">Reference proteome</keyword>
<evidence type="ECO:0000313" key="3">
    <source>
        <dbReference type="Proteomes" id="UP000215902"/>
    </source>
</evidence>
<dbReference type="EMBL" id="NIVC01000500">
    <property type="protein sequence ID" value="PAA82058.1"/>
    <property type="molecule type" value="Genomic_DNA"/>
</dbReference>
<dbReference type="Proteomes" id="UP000215902">
    <property type="component" value="Unassembled WGS sequence"/>
</dbReference>
<comment type="caution">
    <text evidence="2">The sequence shown here is derived from an EMBL/GenBank/DDBJ whole genome shotgun (WGS) entry which is preliminary data.</text>
</comment>
<proteinExistence type="predicted"/>
<feature type="compositionally biased region" description="Low complexity" evidence="1">
    <location>
        <begin position="104"/>
        <end position="117"/>
    </location>
</feature>
<accession>A0A267G7Q7</accession>
<feature type="region of interest" description="Disordered" evidence="1">
    <location>
        <begin position="198"/>
        <end position="225"/>
    </location>
</feature>